<comment type="caution">
    <text evidence="2">The sequence shown here is derived from an EMBL/GenBank/DDBJ whole genome shotgun (WGS) entry which is preliminary data.</text>
</comment>
<feature type="region of interest" description="Disordered" evidence="1">
    <location>
        <begin position="291"/>
        <end position="328"/>
    </location>
</feature>
<dbReference type="EMBL" id="QDEB01031956">
    <property type="protein sequence ID" value="RZC39698.1"/>
    <property type="molecule type" value="Genomic_DNA"/>
</dbReference>
<evidence type="ECO:0000313" key="3">
    <source>
        <dbReference type="Proteomes" id="UP000292052"/>
    </source>
</evidence>
<reference evidence="2 3" key="1">
    <citation type="submission" date="2017-03" db="EMBL/GenBank/DDBJ databases">
        <title>Genome of the blue death feigning beetle - Asbolus verrucosus.</title>
        <authorList>
            <person name="Rider S.D."/>
        </authorList>
    </citation>
    <scope>NUCLEOTIDE SEQUENCE [LARGE SCALE GENOMIC DNA]</scope>
    <source>
        <strain evidence="2">Butters</strain>
        <tissue evidence="2">Head and leg muscle</tissue>
    </source>
</reference>
<evidence type="ECO:0000313" key="2">
    <source>
        <dbReference type="EMBL" id="RZC39698.1"/>
    </source>
</evidence>
<feature type="compositionally biased region" description="Basic and acidic residues" evidence="1">
    <location>
        <begin position="191"/>
        <end position="225"/>
    </location>
</feature>
<evidence type="ECO:0000256" key="1">
    <source>
        <dbReference type="SAM" id="MobiDB-lite"/>
    </source>
</evidence>
<accession>A0A482W589</accession>
<organism evidence="2 3">
    <name type="scientific">Asbolus verrucosus</name>
    <name type="common">Desert ironclad beetle</name>
    <dbReference type="NCBI Taxonomy" id="1661398"/>
    <lineage>
        <taxon>Eukaryota</taxon>
        <taxon>Metazoa</taxon>
        <taxon>Ecdysozoa</taxon>
        <taxon>Arthropoda</taxon>
        <taxon>Hexapoda</taxon>
        <taxon>Insecta</taxon>
        <taxon>Pterygota</taxon>
        <taxon>Neoptera</taxon>
        <taxon>Endopterygota</taxon>
        <taxon>Coleoptera</taxon>
        <taxon>Polyphaga</taxon>
        <taxon>Cucujiformia</taxon>
        <taxon>Tenebrionidae</taxon>
        <taxon>Pimeliinae</taxon>
        <taxon>Asbolus</taxon>
    </lineage>
</organism>
<sequence length="328" mass="38053">MAYSMFERPKLLNAKSMKFYPEEYDHHVSFRHKTMSPDFDLNIEKHTSISINSNKDQENYSVEAQTSTCSKKCPIYIHTFDKMHGQNEGDFVPKSERSRKFKNKHKLVMERLEESYWANWKPNKAGLKISKSPGISKNVPEIQVIKSAPERRCKIKVHPRPRDSQMENNYRIQKNPSKSQEIQTDDLPPIPKKDEEVDVVKEDVSKDETNDKETNNKEESCEKENIQVNSADDLVETKFLKHTDSFILNAKKQKEEKEHFEQPKCIRLYRKSGKTPSKNYVKGGSYPLKSCLKKESNATKGSKRLGRPGSPMIVSSSYSNKHGKSHRR</sequence>
<feature type="compositionally biased region" description="Polar residues" evidence="1">
    <location>
        <begin position="166"/>
        <end position="182"/>
    </location>
</feature>
<keyword evidence="3" id="KW-1185">Reference proteome</keyword>
<gene>
    <name evidence="2" type="ORF">BDFB_004206</name>
</gene>
<dbReference type="AlphaFoldDB" id="A0A482W589"/>
<dbReference type="Proteomes" id="UP000292052">
    <property type="component" value="Unassembled WGS sequence"/>
</dbReference>
<protein>
    <submittedName>
        <fullName evidence="2">Uncharacterized protein</fullName>
    </submittedName>
</protein>
<dbReference type="OrthoDB" id="6732935at2759"/>
<feature type="region of interest" description="Disordered" evidence="1">
    <location>
        <begin position="159"/>
        <end position="225"/>
    </location>
</feature>
<name>A0A482W589_ASBVE</name>
<proteinExistence type="predicted"/>